<accession>A0A8J5CFH8</accession>
<dbReference type="InterPro" id="IPR001424">
    <property type="entry name" value="SOD_Cu_Zn_dom"/>
</dbReference>
<evidence type="ECO:0000313" key="3">
    <source>
        <dbReference type="EMBL" id="KAG0703350.1"/>
    </source>
</evidence>
<reference evidence="3" key="1">
    <citation type="submission" date="2020-07" db="EMBL/GenBank/DDBJ databases">
        <title>The High-quality genome of the commercially important snow crab, Chionoecetes opilio.</title>
        <authorList>
            <person name="Jeong J.-H."/>
            <person name="Ryu S."/>
        </authorList>
    </citation>
    <scope>NUCLEOTIDE SEQUENCE</scope>
    <source>
        <strain evidence="3">MADBK_172401_WGS</strain>
        <tissue evidence="3">Digestive gland</tissue>
    </source>
</reference>
<dbReference type="CDD" id="cd00305">
    <property type="entry name" value="Cu-Zn_Superoxide_Dismutase"/>
    <property type="match status" value="1"/>
</dbReference>
<feature type="domain" description="Superoxide dismutase copper/zinc binding" evidence="2">
    <location>
        <begin position="102"/>
        <end position="241"/>
    </location>
</feature>
<protein>
    <submittedName>
        <fullName evidence="3">Superoxide dismutase [Cu-Zn]</fullName>
    </submittedName>
</protein>
<gene>
    <name evidence="3" type="primary">SOD1</name>
    <name evidence="3" type="ORF">GWK47_024885</name>
</gene>
<feature type="transmembrane region" description="Helical" evidence="1">
    <location>
        <begin position="49"/>
        <end position="72"/>
    </location>
</feature>
<dbReference type="GO" id="GO:0006801">
    <property type="term" value="P:superoxide metabolic process"/>
    <property type="evidence" value="ECO:0007669"/>
    <property type="project" value="InterPro"/>
</dbReference>
<keyword evidence="1" id="KW-1133">Transmembrane helix</keyword>
<keyword evidence="4" id="KW-1185">Reference proteome</keyword>
<comment type="caution">
    <text evidence="3">The sequence shown here is derived from an EMBL/GenBank/DDBJ whole genome shotgun (WGS) entry which is preliminary data.</text>
</comment>
<dbReference type="InterPro" id="IPR036423">
    <property type="entry name" value="SOD-like_Cu/Zn_dom_sf"/>
</dbReference>
<dbReference type="EMBL" id="JACEEZ010025212">
    <property type="protein sequence ID" value="KAG0703350.1"/>
    <property type="molecule type" value="Genomic_DNA"/>
</dbReference>
<dbReference type="Proteomes" id="UP000770661">
    <property type="component" value="Unassembled WGS sequence"/>
</dbReference>
<dbReference type="Pfam" id="PF00080">
    <property type="entry name" value="Sod_Cu"/>
    <property type="match status" value="1"/>
</dbReference>
<dbReference type="OrthoDB" id="2015551at2759"/>
<dbReference type="PRINTS" id="PR00068">
    <property type="entry name" value="CUZNDISMTASE"/>
</dbReference>
<dbReference type="AlphaFoldDB" id="A0A8J5CFH8"/>
<dbReference type="InterPro" id="IPR024134">
    <property type="entry name" value="SOD_Cu/Zn_/chaperone"/>
</dbReference>
<dbReference type="GO" id="GO:0005507">
    <property type="term" value="F:copper ion binding"/>
    <property type="evidence" value="ECO:0007669"/>
    <property type="project" value="InterPro"/>
</dbReference>
<evidence type="ECO:0000259" key="2">
    <source>
        <dbReference type="Pfam" id="PF00080"/>
    </source>
</evidence>
<organism evidence="3 4">
    <name type="scientific">Chionoecetes opilio</name>
    <name type="common">Atlantic snow crab</name>
    <name type="synonym">Cancer opilio</name>
    <dbReference type="NCBI Taxonomy" id="41210"/>
    <lineage>
        <taxon>Eukaryota</taxon>
        <taxon>Metazoa</taxon>
        <taxon>Ecdysozoa</taxon>
        <taxon>Arthropoda</taxon>
        <taxon>Crustacea</taxon>
        <taxon>Multicrustacea</taxon>
        <taxon>Malacostraca</taxon>
        <taxon>Eumalacostraca</taxon>
        <taxon>Eucarida</taxon>
        <taxon>Decapoda</taxon>
        <taxon>Pleocyemata</taxon>
        <taxon>Brachyura</taxon>
        <taxon>Eubrachyura</taxon>
        <taxon>Majoidea</taxon>
        <taxon>Majidae</taxon>
        <taxon>Chionoecetes</taxon>
    </lineage>
</organism>
<keyword evidence="1" id="KW-0812">Transmembrane</keyword>
<sequence>MIYQCVSDCIGEKMHIYIERDECNLPSTGVRQASQTRLPTQEADMGKTVAYVAAAVVFLGIGALVTGLSIWYKHPNLQKEQLITEIRNAQCVLQSTGVGGDVAGTLNLKQIQSSSPVLISGNITGLSVGRHGFHVHQWGVPGAQCTKAGGHYNPLGFTHSAPNATERHMGDLGNVVAVADGNTDATIATVAIKDNMLTLSGRYSIVGRAIVVHAGEDDLGKGGDSGSLKTGNAGGRVACCTMYVV</sequence>
<keyword evidence="1" id="KW-0472">Membrane</keyword>
<name>A0A8J5CFH8_CHIOP</name>
<dbReference type="Gene3D" id="2.60.40.200">
    <property type="entry name" value="Superoxide dismutase, copper/zinc binding domain"/>
    <property type="match status" value="1"/>
</dbReference>
<proteinExistence type="predicted"/>
<evidence type="ECO:0000256" key="1">
    <source>
        <dbReference type="SAM" id="Phobius"/>
    </source>
</evidence>
<evidence type="ECO:0000313" key="4">
    <source>
        <dbReference type="Proteomes" id="UP000770661"/>
    </source>
</evidence>
<dbReference type="SUPFAM" id="SSF49329">
    <property type="entry name" value="Cu,Zn superoxide dismutase-like"/>
    <property type="match status" value="1"/>
</dbReference>
<dbReference type="PANTHER" id="PTHR10003">
    <property type="entry name" value="SUPEROXIDE DISMUTASE CU-ZN -RELATED"/>
    <property type="match status" value="1"/>
</dbReference>